<dbReference type="PANTHER" id="PTHR11926:SF1494">
    <property type="entry name" value="FLAVONOL 3-O-GLUCOSYLTRANSFERASE UGT76E12-RELATED"/>
    <property type="match status" value="1"/>
</dbReference>
<proteinExistence type="inferred from homology"/>
<reference evidence="3" key="1">
    <citation type="journal article" date="2020" name="bioRxiv">
        <title>Hybrid origin of Populus tomentosa Carr. identified through genome sequencing and phylogenomic analysis.</title>
        <authorList>
            <person name="An X."/>
            <person name="Gao K."/>
            <person name="Chen Z."/>
            <person name="Li J."/>
            <person name="Yang X."/>
            <person name="Yang X."/>
            <person name="Zhou J."/>
            <person name="Guo T."/>
            <person name="Zhao T."/>
            <person name="Huang S."/>
            <person name="Miao D."/>
            <person name="Khan W.U."/>
            <person name="Rao P."/>
            <person name="Ye M."/>
            <person name="Lei B."/>
            <person name="Liao W."/>
            <person name="Wang J."/>
            <person name="Ji L."/>
            <person name="Li Y."/>
            <person name="Guo B."/>
            <person name="Mustafa N.S."/>
            <person name="Li S."/>
            <person name="Yun Q."/>
            <person name="Keller S.R."/>
            <person name="Mao J."/>
            <person name="Zhang R."/>
            <person name="Strauss S.H."/>
        </authorList>
    </citation>
    <scope>NUCLEOTIDE SEQUENCE</scope>
    <source>
        <strain evidence="3">GM15</strain>
        <tissue evidence="3">Leaf</tissue>
    </source>
</reference>
<gene>
    <name evidence="3" type="ORF">POTOM_005739</name>
</gene>
<keyword evidence="2" id="KW-0328">Glycosyltransferase</keyword>
<evidence type="ECO:0000313" key="4">
    <source>
        <dbReference type="Proteomes" id="UP000886885"/>
    </source>
</evidence>
<evidence type="ECO:0000256" key="2">
    <source>
        <dbReference type="ARBA" id="ARBA00022676"/>
    </source>
</evidence>
<dbReference type="GO" id="GO:0080043">
    <property type="term" value="F:quercetin 3-O-glucosyltransferase activity"/>
    <property type="evidence" value="ECO:0007669"/>
    <property type="project" value="TreeGrafter"/>
</dbReference>
<evidence type="ECO:0000313" key="3">
    <source>
        <dbReference type="EMBL" id="KAG6789630.1"/>
    </source>
</evidence>
<evidence type="ECO:0000256" key="1">
    <source>
        <dbReference type="ARBA" id="ARBA00009995"/>
    </source>
</evidence>
<comment type="similarity">
    <text evidence="1">Belongs to the UDP-glycosyltransferase family.</text>
</comment>
<keyword evidence="2" id="KW-0808">Transferase</keyword>
<dbReference type="AlphaFoldDB" id="A0A8X8AM14"/>
<sequence length="175" mass="19944">MQRKKLRRKARELQEIAGIMQELGSIPNVIPSELSLRPTLILTDPFLFWVIGVGNRRSIPVASFFVQRFVCVKICAEEMQNTDNLLSVCLLFCLGTERGNEIVDYIPGVSPLRLLDLPSFIFASNHCIFHRILDHISWIPKSQYLLLSSIYELESQAIESLKSDSHRVNLDSLDS</sequence>
<dbReference type="EMBL" id="JAAWWB010000002">
    <property type="protein sequence ID" value="KAG6789630.1"/>
    <property type="molecule type" value="Genomic_DNA"/>
</dbReference>
<protein>
    <submittedName>
        <fullName evidence="3">Uncharacterized protein</fullName>
    </submittedName>
</protein>
<dbReference type="GO" id="GO:0080044">
    <property type="term" value="F:quercetin 7-O-glucosyltransferase activity"/>
    <property type="evidence" value="ECO:0007669"/>
    <property type="project" value="TreeGrafter"/>
</dbReference>
<organism evidence="3 4">
    <name type="scientific">Populus tomentosa</name>
    <name type="common">Chinese white poplar</name>
    <dbReference type="NCBI Taxonomy" id="118781"/>
    <lineage>
        <taxon>Eukaryota</taxon>
        <taxon>Viridiplantae</taxon>
        <taxon>Streptophyta</taxon>
        <taxon>Embryophyta</taxon>
        <taxon>Tracheophyta</taxon>
        <taxon>Spermatophyta</taxon>
        <taxon>Magnoliopsida</taxon>
        <taxon>eudicotyledons</taxon>
        <taxon>Gunneridae</taxon>
        <taxon>Pentapetalae</taxon>
        <taxon>rosids</taxon>
        <taxon>fabids</taxon>
        <taxon>Malpighiales</taxon>
        <taxon>Salicaceae</taxon>
        <taxon>Saliceae</taxon>
        <taxon>Populus</taxon>
    </lineage>
</organism>
<accession>A0A8X8AM14</accession>
<comment type="caution">
    <text evidence="3">The sequence shown here is derived from an EMBL/GenBank/DDBJ whole genome shotgun (WGS) entry which is preliminary data.</text>
</comment>
<name>A0A8X8AM14_POPTO</name>
<dbReference type="PANTHER" id="PTHR11926">
    <property type="entry name" value="GLUCOSYL/GLUCURONOSYL TRANSFERASES"/>
    <property type="match status" value="1"/>
</dbReference>
<dbReference type="Proteomes" id="UP000886885">
    <property type="component" value="Chromosome 1D"/>
</dbReference>
<keyword evidence="4" id="KW-1185">Reference proteome</keyword>